<dbReference type="InterPro" id="IPR019264">
    <property type="entry name" value="DUF2179"/>
</dbReference>
<keyword evidence="4 6" id="KW-1133">Transmembrane helix</keyword>
<comment type="subcellular location">
    <subcellularLocation>
        <location evidence="1">Cell membrane</location>
        <topology evidence="1">Multi-pass membrane protein</topology>
    </subcellularLocation>
</comment>
<evidence type="ECO:0000256" key="5">
    <source>
        <dbReference type="ARBA" id="ARBA00023136"/>
    </source>
</evidence>
<evidence type="ECO:0000259" key="7">
    <source>
        <dbReference type="Pfam" id="PF10035"/>
    </source>
</evidence>
<keyword evidence="2" id="KW-1003">Cell membrane</keyword>
<reference evidence="8" key="2">
    <citation type="submission" date="2021-04" db="EMBL/GenBank/DDBJ databases">
        <authorList>
            <person name="Gilroy R."/>
        </authorList>
    </citation>
    <scope>NUCLEOTIDE SEQUENCE</scope>
    <source>
        <strain evidence="8">CHK188-5543</strain>
    </source>
</reference>
<feature type="transmembrane region" description="Helical" evidence="6">
    <location>
        <begin position="61"/>
        <end position="85"/>
    </location>
</feature>
<dbReference type="PIRSF" id="PIRSF006483">
    <property type="entry name" value="Membrane_protein_YitT"/>
    <property type="match status" value="1"/>
</dbReference>
<sequence length="297" mass="32286">MTKQHEPLLPRSEWKRVALGMVGFVIYASGMNLFIVPLGLYSGGFTGIAQLLRTLVETLGLRFPGVDLAGVIYWMINAPMILLAYKAINRTYLVKMLIGVSATSVLLALIPVPAQPLVEEPLTGCLLGGIIGGFGVGTYLKAGCSSGGSEVLGILFSRKHPNLSVGKFNLTVNIGVFGTCLLLFDPTVTIYSVISSVVTNLMTDRVHSQNINVEAIIISKVGNQEIEQRIMAELGRGITYWTAKGGYTGEDVDVLYTVCSKYEVAHLRRIVHDINPQAFMVVKEGLSIRGNFTRKLH</sequence>
<dbReference type="PANTHER" id="PTHR33545:SF5">
    <property type="entry name" value="UPF0750 MEMBRANE PROTEIN YITT"/>
    <property type="match status" value="1"/>
</dbReference>
<accession>A0A9D2B6K5</accession>
<reference evidence="8" key="1">
    <citation type="journal article" date="2021" name="PeerJ">
        <title>Extensive microbial diversity within the chicken gut microbiome revealed by metagenomics and culture.</title>
        <authorList>
            <person name="Gilroy R."/>
            <person name="Ravi A."/>
            <person name="Getino M."/>
            <person name="Pursley I."/>
            <person name="Horton D.L."/>
            <person name="Alikhan N.F."/>
            <person name="Baker D."/>
            <person name="Gharbi K."/>
            <person name="Hall N."/>
            <person name="Watson M."/>
            <person name="Adriaenssens E.M."/>
            <person name="Foster-Nyarko E."/>
            <person name="Jarju S."/>
            <person name="Secka A."/>
            <person name="Antonio M."/>
            <person name="Oren A."/>
            <person name="Chaudhuri R.R."/>
            <person name="La Ragione R."/>
            <person name="Hildebrand F."/>
            <person name="Pallen M.J."/>
        </authorList>
    </citation>
    <scope>NUCLEOTIDE SEQUENCE</scope>
    <source>
        <strain evidence="8">CHK188-5543</strain>
    </source>
</reference>
<dbReference type="Pfam" id="PF02588">
    <property type="entry name" value="YitT_membrane"/>
    <property type="match status" value="1"/>
</dbReference>
<keyword evidence="3 6" id="KW-0812">Transmembrane</keyword>
<protein>
    <submittedName>
        <fullName evidence="8">YitT family protein</fullName>
    </submittedName>
</protein>
<proteinExistence type="predicted"/>
<dbReference type="InterPro" id="IPR015867">
    <property type="entry name" value="N-reg_PII/ATP_PRibTrfase_C"/>
</dbReference>
<dbReference type="Pfam" id="PF10035">
    <property type="entry name" value="DUF2179"/>
    <property type="match status" value="1"/>
</dbReference>
<comment type="caution">
    <text evidence="8">The sequence shown here is derived from an EMBL/GenBank/DDBJ whole genome shotgun (WGS) entry which is preliminary data.</text>
</comment>
<feature type="domain" description="DUF2179" evidence="7">
    <location>
        <begin position="236"/>
        <end position="288"/>
    </location>
</feature>
<feature type="transmembrane region" description="Helical" evidence="6">
    <location>
        <begin position="92"/>
        <end position="112"/>
    </location>
</feature>
<name>A0A9D2B6K5_9FIRM</name>
<evidence type="ECO:0000313" key="9">
    <source>
        <dbReference type="Proteomes" id="UP000886800"/>
    </source>
</evidence>
<dbReference type="AlphaFoldDB" id="A0A9D2B6K5"/>
<dbReference type="CDD" id="cd16380">
    <property type="entry name" value="YitT_C"/>
    <property type="match status" value="1"/>
</dbReference>
<evidence type="ECO:0000256" key="4">
    <source>
        <dbReference type="ARBA" id="ARBA00022989"/>
    </source>
</evidence>
<dbReference type="PANTHER" id="PTHR33545">
    <property type="entry name" value="UPF0750 MEMBRANE PROTEIN YITT-RELATED"/>
    <property type="match status" value="1"/>
</dbReference>
<organism evidence="8 9">
    <name type="scientific">Candidatus Anaerotruncus excrementipullorum</name>
    <dbReference type="NCBI Taxonomy" id="2838465"/>
    <lineage>
        <taxon>Bacteria</taxon>
        <taxon>Bacillati</taxon>
        <taxon>Bacillota</taxon>
        <taxon>Clostridia</taxon>
        <taxon>Eubacteriales</taxon>
        <taxon>Oscillospiraceae</taxon>
        <taxon>Anaerotruncus</taxon>
    </lineage>
</organism>
<evidence type="ECO:0000256" key="1">
    <source>
        <dbReference type="ARBA" id="ARBA00004651"/>
    </source>
</evidence>
<gene>
    <name evidence="8" type="ORF">H9736_03020</name>
</gene>
<dbReference type="GO" id="GO:0005886">
    <property type="term" value="C:plasma membrane"/>
    <property type="evidence" value="ECO:0007669"/>
    <property type="project" value="UniProtKB-SubCell"/>
</dbReference>
<evidence type="ECO:0000313" key="8">
    <source>
        <dbReference type="EMBL" id="HIX65200.1"/>
    </source>
</evidence>
<dbReference type="EMBL" id="DXES01000060">
    <property type="protein sequence ID" value="HIX65200.1"/>
    <property type="molecule type" value="Genomic_DNA"/>
</dbReference>
<dbReference type="Gene3D" id="3.30.70.120">
    <property type="match status" value="1"/>
</dbReference>
<dbReference type="InterPro" id="IPR051461">
    <property type="entry name" value="UPF0750_membrane"/>
</dbReference>
<dbReference type="InterPro" id="IPR003740">
    <property type="entry name" value="YitT"/>
</dbReference>
<dbReference type="Proteomes" id="UP000886800">
    <property type="component" value="Unassembled WGS sequence"/>
</dbReference>
<evidence type="ECO:0000256" key="2">
    <source>
        <dbReference type="ARBA" id="ARBA00022475"/>
    </source>
</evidence>
<keyword evidence="5 6" id="KW-0472">Membrane</keyword>
<evidence type="ECO:0000256" key="3">
    <source>
        <dbReference type="ARBA" id="ARBA00022692"/>
    </source>
</evidence>
<evidence type="ECO:0000256" key="6">
    <source>
        <dbReference type="SAM" id="Phobius"/>
    </source>
</evidence>
<feature type="transmembrane region" description="Helical" evidence="6">
    <location>
        <begin position="21"/>
        <end position="41"/>
    </location>
</feature>